<evidence type="ECO:0000256" key="1">
    <source>
        <dbReference type="SAM" id="MobiDB-lite"/>
    </source>
</evidence>
<feature type="compositionally biased region" description="Gly residues" evidence="1">
    <location>
        <begin position="187"/>
        <end position="223"/>
    </location>
</feature>
<keyword evidence="3" id="KW-1185">Reference proteome</keyword>
<protein>
    <recommendedName>
        <fullName evidence="4">DUF937 domain-containing protein</fullName>
    </recommendedName>
</protein>
<feature type="region of interest" description="Disordered" evidence="1">
    <location>
        <begin position="186"/>
        <end position="231"/>
    </location>
</feature>
<evidence type="ECO:0000313" key="2">
    <source>
        <dbReference type="EMBL" id="GGC11527.1"/>
    </source>
</evidence>
<dbReference type="EMBL" id="BMKG01000015">
    <property type="protein sequence ID" value="GGC11527.1"/>
    <property type="molecule type" value="Genomic_DNA"/>
</dbReference>
<evidence type="ECO:0008006" key="4">
    <source>
        <dbReference type="Google" id="ProtNLM"/>
    </source>
</evidence>
<dbReference type="RefSeq" id="WP_188916016.1">
    <property type="nucleotide sequence ID" value="NZ_BMKG01000015.1"/>
</dbReference>
<comment type="caution">
    <text evidence="2">The sequence shown here is derived from an EMBL/GenBank/DDBJ whole genome shotgun (WGS) entry which is preliminary data.</text>
</comment>
<accession>A0ABQ1KVH3</accession>
<dbReference type="Proteomes" id="UP000622638">
    <property type="component" value="Unassembled WGS sequence"/>
</dbReference>
<organism evidence="2 3">
    <name type="scientific">Pseudoduganella buxea</name>
    <dbReference type="NCBI Taxonomy" id="1949069"/>
    <lineage>
        <taxon>Bacteria</taxon>
        <taxon>Pseudomonadati</taxon>
        <taxon>Pseudomonadota</taxon>
        <taxon>Betaproteobacteria</taxon>
        <taxon>Burkholderiales</taxon>
        <taxon>Oxalobacteraceae</taxon>
        <taxon>Telluria group</taxon>
        <taxon>Pseudoduganella</taxon>
    </lineage>
</organism>
<name>A0ABQ1KVH3_9BURK</name>
<sequence length="240" mass="24221">MHDIDRTTLEFGQETGYEMEQYEFGQGEWTGEGGGLLSEADEMELANELLSVSNEQELDQFLGNFLKKAASVAGSVIKSPIGQAVGGVLKGVAKKAIPLAGGAIGGYFGGPLGAKIGSGLASAAGSALGLEAEGELSGEDREFEGAKTFVRLAADTVNKAAQARGGDPRQIAQQAATAAARQFAPGLLGGGKGNGQGGQMGQMGGQGGAGGGQGRSQQGGRGASSGRWMRQGRKIVLYGA</sequence>
<evidence type="ECO:0000313" key="3">
    <source>
        <dbReference type="Proteomes" id="UP000622638"/>
    </source>
</evidence>
<reference evidence="3" key="1">
    <citation type="journal article" date="2019" name="Int. J. Syst. Evol. Microbiol.">
        <title>The Global Catalogue of Microorganisms (GCM) 10K type strain sequencing project: providing services to taxonomists for standard genome sequencing and annotation.</title>
        <authorList>
            <consortium name="The Broad Institute Genomics Platform"/>
            <consortium name="The Broad Institute Genome Sequencing Center for Infectious Disease"/>
            <person name="Wu L."/>
            <person name="Ma J."/>
        </authorList>
    </citation>
    <scope>NUCLEOTIDE SEQUENCE [LARGE SCALE GENOMIC DNA]</scope>
    <source>
        <strain evidence="3">CGMCC 1.15931</strain>
    </source>
</reference>
<gene>
    <name evidence="2" type="ORF">GCM10011572_36160</name>
</gene>
<proteinExistence type="predicted"/>